<evidence type="ECO:0000256" key="6">
    <source>
        <dbReference type="ARBA" id="ARBA00023152"/>
    </source>
</evidence>
<dbReference type="GO" id="GO:0006096">
    <property type="term" value="P:glycolytic process"/>
    <property type="evidence" value="ECO:0007669"/>
    <property type="project" value="UniProtKB-KW"/>
</dbReference>
<comment type="caution">
    <text evidence="7">The sequence shown here is derived from an EMBL/GenBank/DDBJ whole genome shotgun (WGS) entry which is preliminary data.</text>
</comment>
<dbReference type="InterPro" id="IPR007666">
    <property type="entry name" value="ADP_PFK/GK"/>
</dbReference>
<accession>A0A4R7Z5T1</accession>
<dbReference type="InterPro" id="IPR029056">
    <property type="entry name" value="Ribokinase-like"/>
</dbReference>
<dbReference type="RefSeq" id="WP_111570735.1">
    <property type="nucleotide sequence ID" value="NZ_QLME01000001.1"/>
</dbReference>
<dbReference type="AlphaFoldDB" id="A0A4R7Z5T1"/>
<reference evidence="7 8" key="1">
    <citation type="submission" date="2019-03" db="EMBL/GenBank/DDBJ databases">
        <title>Subsurface microbial communities from deep shales in Ohio and West Virginia, USA.</title>
        <authorList>
            <person name="Wrighton K."/>
        </authorList>
    </citation>
    <scope>NUCLEOTIDE SEQUENCE [LARGE SCALE GENOMIC DNA]</scope>
    <source>
        <strain evidence="7 8">MSL9.2</strain>
    </source>
</reference>
<dbReference type="Pfam" id="PF04587">
    <property type="entry name" value="ADP_PFK_GK"/>
    <property type="match status" value="1"/>
</dbReference>
<dbReference type="PANTHER" id="PTHR21208:SF1">
    <property type="entry name" value="ADP-DEPENDENT GLUCOKINASE"/>
    <property type="match status" value="1"/>
</dbReference>
<dbReference type="EMBL" id="SODA01000005">
    <property type="protein sequence ID" value="TDW06500.1"/>
    <property type="molecule type" value="Genomic_DNA"/>
</dbReference>
<dbReference type="GO" id="GO:0016773">
    <property type="term" value="F:phosphotransferase activity, alcohol group as acceptor"/>
    <property type="evidence" value="ECO:0007669"/>
    <property type="project" value="InterPro"/>
</dbReference>
<evidence type="ECO:0000313" key="8">
    <source>
        <dbReference type="Proteomes" id="UP000294697"/>
    </source>
</evidence>
<evidence type="ECO:0000256" key="4">
    <source>
        <dbReference type="ARBA" id="ARBA00022777"/>
    </source>
</evidence>
<dbReference type="GO" id="GO:0016301">
    <property type="term" value="F:kinase activity"/>
    <property type="evidence" value="ECO:0007669"/>
    <property type="project" value="UniProtKB-KW"/>
</dbReference>
<dbReference type="Gene3D" id="3.30.1110.20">
    <property type="match status" value="1"/>
</dbReference>
<dbReference type="PANTHER" id="PTHR21208">
    <property type="entry name" value="ADP-DEPENDENT GLUCOKINASE"/>
    <property type="match status" value="1"/>
</dbReference>
<dbReference type="OrthoDB" id="2813007at2"/>
<dbReference type="Gene3D" id="3.40.1190.20">
    <property type="match status" value="1"/>
</dbReference>
<keyword evidence="6" id="KW-0324">Glycolysis</keyword>
<keyword evidence="4 7" id="KW-0418">Kinase</keyword>
<proteinExistence type="predicted"/>
<keyword evidence="3" id="KW-0479">Metal-binding</keyword>
<dbReference type="SUPFAM" id="SSF53613">
    <property type="entry name" value="Ribokinase-like"/>
    <property type="match status" value="1"/>
</dbReference>
<gene>
    <name evidence="7" type="ORF">C8C77_105136</name>
</gene>
<sequence>MEINKKYISAFDKIEKTVEKKRKSHQYPAMGYTSNLDLISNFNVEKFNQLINDELPELSTQDLKIADKIDSVEKLIQTVAYFCVKGIGGEVDIEDEKLLTKYFDWEYGIGGTAVQAAMALATIKCPSIVHLTEKSREMCDLLADPNLYTVLENGELANTDQIKSLTEHEIHFIIQFKKDDIIKLSDQEIKIPDSNRLIITQTTINKNLPLSTAYFKYIEDNAEKISSNVLSSFNVIEDKDLLLDRLNYIKNHLKKFRAKNNSGIIFFEDAHYHKLEIKKLCMQNIYPELDILSLNEEELEYTLNVYDFPVEIDDISSCVKGAEYLREKFGIKKGVIVHTKDYSMYVGQDLKINIEAGLIYGNLLATAKAKYGHYGNIEEISELFELELSPRGVSAREKIDNNLDSNEVIIVPTKYIDKPKYTIGLGDTFVAGVQLCF</sequence>
<evidence type="ECO:0000313" key="7">
    <source>
        <dbReference type="EMBL" id="TDW06500.1"/>
    </source>
</evidence>
<evidence type="ECO:0000256" key="1">
    <source>
        <dbReference type="ARBA" id="ARBA00022490"/>
    </source>
</evidence>
<dbReference type="PROSITE" id="PS51255">
    <property type="entry name" value="ADPK"/>
    <property type="match status" value="1"/>
</dbReference>
<name>A0A4R7Z5T1_9FIRM</name>
<organism evidence="7 8">
    <name type="scientific">Halanaerobium saccharolyticum</name>
    <dbReference type="NCBI Taxonomy" id="43595"/>
    <lineage>
        <taxon>Bacteria</taxon>
        <taxon>Bacillati</taxon>
        <taxon>Bacillota</taxon>
        <taxon>Clostridia</taxon>
        <taxon>Halanaerobiales</taxon>
        <taxon>Halanaerobiaceae</taxon>
        <taxon>Halanaerobium</taxon>
    </lineage>
</organism>
<keyword evidence="5" id="KW-0460">Magnesium</keyword>
<dbReference type="Proteomes" id="UP000294697">
    <property type="component" value="Unassembled WGS sequence"/>
</dbReference>
<dbReference type="GO" id="GO:0046872">
    <property type="term" value="F:metal ion binding"/>
    <property type="evidence" value="ECO:0007669"/>
    <property type="project" value="UniProtKB-KW"/>
</dbReference>
<evidence type="ECO:0000256" key="3">
    <source>
        <dbReference type="ARBA" id="ARBA00022723"/>
    </source>
</evidence>
<evidence type="ECO:0000256" key="5">
    <source>
        <dbReference type="ARBA" id="ARBA00022842"/>
    </source>
</evidence>
<keyword evidence="1" id="KW-0963">Cytoplasm</keyword>
<evidence type="ECO:0000256" key="2">
    <source>
        <dbReference type="ARBA" id="ARBA00022679"/>
    </source>
</evidence>
<keyword evidence="2" id="KW-0808">Transferase</keyword>
<protein>
    <submittedName>
        <fullName evidence="7">ADP-dependent phosphofructokinase/glucokinase</fullName>
    </submittedName>
</protein>